<dbReference type="InterPro" id="IPR018062">
    <property type="entry name" value="HTH_AraC-typ_CS"/>
</dbReference>
<dbReference type="InterPro" id="IPR020449">
    <property type="entry name" value="Tscrpt_reg_AraC-type_HTH"/>
</dbReference>
<dbReference type="PANTHER" id="PTHR43280">
    <property type="entry name" value="ARAC-FAMILY TRANSCRIPTIONAL REGULATOR"/>
    <property type="match status" value="1"/>
</dbReference>
<dbReference type="Pfam" id="PF12833">
    <property type="entry name" value="HTH_18"/>
    <property type="match status" value="1"/>
</dbReference>
<dbReference type="InterPro" id="IPR009057">
    <property type="entry name" value="Homeodomain-like_sf"/>
</dbReference>
<dbReference type="PRINTS" id="PR00032">
    <property type="entry name" value="HTHARAC"/>
</dbReference>
<sequence>MKTIHKDTGAKGAEYGFELDREVNLLVHEPKTGPFIRQKYPLYSQLTSGGKDLAFYLAVLDICVIVCGSKSWWEEERRLRDYTRELVTRMPAQCGILSANSLTCSSQIYAVFYERGDKRSLRRETEQIFLRLKTVLGEQKGVYLTVGVSSLTDRVCLQNLEEARIALERRIAYGCSNLYFYEDEYIFRTKKLPAVRFHMLEKYLEQGQSEKSRKMLHTLFSEDMVKKYGMSYIRILWVRTLSILMQYYEPEIRGAIDADMLLKSYYVLDKMYTMDEIFDYIWNIAAEFQNGRRRSDSRARDKVLLAEEYIKKHYCEEISINLLSERYGMNPNYFSAIFKKEMHHSPVDYITRLRVEKAKEYLKETHLHIREISERVGYEDCHYFFRVFKKITGMTPMQYRQSHTV</sequence>
<feature type="domain" description="HTH araC/xylS-type" evidence="4">
    <location>
        <begin position="304"/>
        <end position="402"/>
    </location>
</feature>
<dbReference type="EMBL" id="BAABZQ010000001">
    <property type="protein sequence ID" value="GAA6500534.1"/>
    <property type="molecule type" value="Genomic_DNA"/>
</dbReference>
<dbReference type="Proteomes" id="UP001600941">
    <property type="component" value="Unassembled WGS sequence"/>
</dbReference>
<dbReference type="PROSITE" id="PS01124">
    <property type="entry name" value="HTH_ARAC_FAMILY_2"/>
    <property type="match status" value="1"/>
</dbReference>
<gene>
    <name evidence="5" type="ORF">K340107D12_33500</name>
</gene>
<evidence type="ECO:0000313" key="5">
    <source>
        <dbReference type="EMBL" id="GAA6500534.1"/>
    </source>
</evidence>
<dbReference type="SMART" id="SM00342">
    <property type="entry name" value="HTH_ARAC"/>
    <property type="match status" value="1"/>
</dbReference>
<organism evidence="5 6">
    <name type="scientific">Blautia parvula</name>
    <dbReference type="NCBI Taxonomy" id="2877527"/>
    <lineage>
        <taxon>Bacteria</taxon>
        <taxon>Bacillati</taxon>
        <taxon>Bacillota</taxon>
        <taxon>Clostridia</taxon>
        <taxon>Lachnospirales</taxon>
        <taxon>Lachnospiraceae</taxon>
        <taxon>Blautia</taxon>
    </lineage>
</organism>
<evidence type="ECO:0000256" key="1">
    <source>
        <dbReference type="ARBA" id="ARBA00023015"/>
    </source>
</evidence>
<keyword evidence="2" id="KW-0238">DNA-binding</keyword>
<keyword evidence="6" id="KW-1185">Reference proteome</keyword>
<comment type="caution">
    <text evidence="5">The sequence shown here is derived from an EMBL/GenBank/DDBJ whole genome shotgun (WGS) entry which is preliminary data.</text>
</comment>
<dbReference type="SUPFAM" id="SSF46689">
    <property type="entry name" value="Homeodomain-like"/>
    <property type="match status" value="2"/>
</dbReference>
<dbReference type="Gene3D" id="1.10.10.60">
    <property type="entry name" value="Homeodomain-like"/>
    <property type="match status" value="2"/>
</dbReference>
<evidence type="ECO:0000259" key="4">
    <source>
        <dbReference type="PROSITE" id="PS01124"/>
    </source>
</evidence>
<dbReference type="InterPro" id="IPR018060">
    <property type="entry name" value="HTH_AraC"/>
</dbReference>
<dbReference type="RefSeq" id="WP_033140307.1">
    <property type="nucleotide sequence ID" value="NZ_BAABZQ010000001.1"/>
</dbReference>
<evidence type="ECO:0000256" key="3">
    <source>
        <dbReference type="ARBA" id="ARBA00023163"/>
    </source>
</evidence>
<evidence type="ECO:0000256" key="2">
    <source>
        <dbReference type="ARBA" id="ARBA00023125"/>
    </source>
</evidence>
<name>A0ABQ0BVH0_9FIRM</name>
<keyword evidence="1" id="KW-0805">Transcription regulation</keyword>
<dbReference type="PANTHER" id="PTHR43280:SF28">
    <property type="entry name" value="HTH-TYPE TRANSCRIPTIONAL ACTIVATOR RHAS"/>
    <property type="match status" value="1"/>
</dbReference>
<dbReference type="PROSITE" id="PS00041">
    <property type="entry name" value="HTH_ARAC_FAMILY_1"/>
    <property type="match status" value="1"/>
</dbReference>
<evidence type="ECO:0000313" key="6">
    <source>
        <dbReference type="Proteomes" id="UP001600941"/>
    </source>
</evidence>
<protein>
    <recommendedName>
        <fullName evidence="4">HTH araC/xylS-type domain-containing protein</fullName>
    </recommendedName>
</protein>
<proteinExistence type="predicted"/>
<keyword evidence="3" id="KW-0804">Transcription</keyword>
<reference evidence="5 6" key="1">
    <citation type="submission" date="2024-04" db="EMBL/GenBank/DDBJ databases">
        <title>Defined microbial consortia suppress multidrug-resistant proinflammatory Enterobacteriaceae via ecological control.</title>
        <authorList>
            <person name="Furuichi M."/>
            <person name="Kawaguchi T."/>
            <person name="Pust M."/>
            <person name="Yasuma K."/>
            <person name="Plichta D."/>
            <person name="Hasegawa N."/>
            <person name="Ohya T."/>
            <person name="Bhattarai S."/>
            <person name="Sasajima S."/>
            <person name="Aoto Y."/>
            <person name="Tuganbaev T."/>
            <person name="Yaginuma M."/>
            <person name="Ueda M."/>
            <person name="Okahashi N."/>
            <person name="Amafuji K."/>
            <person name="Kiridooshi Y."/>
            <person name="Sugita K."/>
            <person name="Strazar M."/>
            <person name="Skelly A."/>
            <person name="Suda W."/>
            <person name="Hattori M."/>
            <person name="Nakamoto N."/>
            <person name="Caballero S."/>
            <person name="Norman J."/>
            <person name="Olle B."/>
            <person name="Tanoue T."/>
            <person name="Arita M."/>
            <person name="Bucci V."/>
            <person name="Atarashi K."/>
            <person name="Xavier R."/>
            <person name="Honda K."/>
        </authorList>
    </citation>
    <scope>NUCLEOTIDE SEQUENCE [LARGE SCALE GENOMIC DNA]</scope>
    <source>
        <strain evidence="6">k34-0107-D12</strain>
    </source>
</reference>
<accession>A0ABQ0BVH0</accession>